<sequence length="119" mass="12705">MNSHQADASVTTTPTRNLAQRLPPNPDATDLDLEPTPRPLRADLTLSLVARQMAQSDTSSVASSSAASLPCDDDMSKCLDLDATAVFLDVVKVHQGLNKSENSNLKLFSALIKMLARGV</sequence>
<dbReference type="VEuPathDB" id="FungiDB:CH63R_14339"/>
<dbReference type="AlphaFoldDB" id="A0A1B7XTN6"/>
<dbReference type="KEGG" id="chig:CH63R_14339"/>
<evidence type="ECO:0000313" key="2">
    <source>
        <dbReference type="EMBL" id="OBR03113.1"/>
    </source>
</evidence>
<organism evidence="2 3">
    <name type="scientific">Colletotrichum higginsianum (strain IMI 349063)</name>
    <name type="common">Crucifer anthracnose fungus</name>
    <dbReference type="NCBI Taxonomy" id="759273"/>
    <lineage>
        <taxon>Eukaryota</taxon>
        <taxon>Fungi</taxon>
        <taxon>Dikarya</taxon>
        <taxon>Ascomycota</taxon>
        <taxon>Pezizomycotina</taxon>
        <taxon>Sordariomycetes</taxon>
        <taxon>Hypocreomycetidae</taxon>
        <taxon>Glomerellales</taxon>
        <taxon>Glomerellaceae</taxon>
        <taxon>Colletotrichum</taxon>
        <taxon>Colletotrichum destructivum species complex</taxon>
    </lineage>
</organism>
<comment type="caution">
    <text evidence="2">The sequence shown here is derived from an EMBL/GenBank/DDBJ whole genome shotgun (WGS) entry which is preliminary data.</text>
</comment>
<evidence type="ECO:0000313" key="3">
    <source>
        <dbReference type="Proteomes" id="UP000092177"/>
    </source>
</evidence>
<name>A0A1B7XTN6_COLHI</name>
<feature type="compositionally biased region" description="Polar residues" evidence="1">
    <location>
        <begin position="1"/>
        <end position="18"/>
    </location>
</feature>
<gene>
    <name evidence="2" type="ORF">CH63R_14339</name>
</gene>
<proteinExistence type="predicted"/>
<dbReference type="EMBL" id="LTAN01000010">
    <property type="protein sequence ID" value="OBR03113.1"/>
    <property type="molecule type" value="Genomic_DNA"/>
</dbReference>
<accession>A0A1B7XTN6</accession>
<evidence type="ECO:0000256" key="1">
    <source>
        <dbReference type="SAM" id="MobiDB-lite"/>
    </source>
</evidence>
<dbReference type="Proteomes" id="UP000092177">
    <property type="component" value="Chromosome 10"/>
</dbReference>
<reference evidence="3" key="1">
    <citation type="journal article" date="2017" name="BMC Genomics">
        <title>Gapless genome assembly of Colletotrichum higginsianum reveals chromosome structure and association of transposable elements with secondary metabolite gene clusters.</title>
        <authorList>
            <person name="Dallery J.-F."/>
            <person name="Lapalu N."/>
            <person name="Zampounis A."/>
            <person name="Pigne S."/>
            <person name="Luyten I."/>
            <person name="Amselem J."/>
            <person name="Wittenberg A.H.J."/>
            <person name="Zhou S."/>
            <person name="de Queiroz M.V."/>
            <person name="Robin G.P."/>
            <person name="Auger A."/>
            <person name="Hainaut M."/>
            <person name="Henrissat B."/>
            <person name="Kim K.-T."/>
            <person name="Lee Y.-H."/>
            <person name="Lespinet O."/>
            <person name="Schwartz D.C."/>
            <person name="Thon M.R."/>
            <person name="O'Connell R.J."/>
        </authorList>
    </citation>
    <scope>NUCLEOTIDE SEQUENCE [LARGE SCALE GENOMIC DNA]</scope>
    <source>
        <strain evidence="3">IMI 349063</strain>
    </source>
</reference>
<dbReference type="GeneID" id="28873420"/>
<protein>
    <submittedName>
        <fullName evidence="2">Uncharacterized protein</fullName>
    </submittedName>
</protein>
<dbReference type="RefSeq" id="XP_018151631.1">
    <property type="nucleotide sequence ID" value="XM_018309313.1"/>
</dbReference>
<feature type="region of interest" description="Disordered" evidence="1">
    <location>
        <begin position="1"/>
        <end position="37"/>
    </location>
</feature>
<keyword evidence="3" id="KW-1185">Reference proteome</keyword>